<evidence type="ECO:0000256" key="2">
    <source>
        <dbReference type="ARBA" id="ARBA00023242"/>
    </source>
</evidence>
<dbReference type="EMBL" id="CAXLJM020000068">
    <property type="protein sequence ID" value="CAL8123709.1"/>
    <property type="molecule type" value="Genomic_DNA"/>
</dbReference>
<gene>
    <name evidence="4" type="ORF">ODALV1_LOCUS20280</name>
</gene>
<dbReference type="PANTHER" id="PTHR22812">
    <property type="entry name" value="CHROMOBOX PROTEIN"/>
    <property type="match status" value="1"/>
</dbReference>
<evidence type="ECO:0000313" key="4">
    <source>
        <dbReference type="EMBL" id="CAL8123709.1"/>
    </source>
</evidence>
<evidence type="ECO:0000313" key="5">
    <source>
        <dbReference type="Proteomes" id="UP001642540"/>
    </source>
</evidence>
<dbReference type="InterPro" id="IPR000953">
    <property type="entry name" value="Chromo/chromo_shadow_dom"/>
</dbReference>
<keyword evidence="5" id="KW-1185">Reference proteome</keyword>
<dbReference type="PRINTS" id="PR00504">
    <property type="entry name" value="CHROMODOMAIN"/>
</dbReference>
<dbReference type="Pfam" id="PF00385">
    <property type="entry name" value="Chromo"/>
    <property type="match status" value="1"/>
</dbReference>
<accession>A0ABP1RA85</accession>
<organism evidence="4 5">
    <name type="scientific">Orchesella dallaii</name>
    <dbReference type="NCBI Taxonomy" id="48710"/>
    <lineage>
        <taxon>Eukaryota</taxon>
        <taxon>Metazoa</taxon>
        <taxon>Ecdysozoa</taxon>
        <taxon>Arthropoda</taxon>
        <taxon>Hexapoda</taxon>
        <taxon>Collembola</taxon>
        <taxon>Entomobryomorpha</taxon>
        <taxon>Entomobryoidea</taxon>
        <taxon>Orchesellidae</taxon>
        <taxon>Orchesellinae</taxon>
        <taxon>Orchesella</taxon>
    </lineage>
</organism>
<feature type="domain" description="Chromo" evidence="3">
    <location>
        <begin position="49"/>
        <end position="99"/>
    </location>
</feature>
<proteinExistence type="predicted"/>
<reference evidence="4 5" key="1">
    <citation type="submission" date="2024-08" db="EMBL/GenBank/DDBJ databases">
        <authorList>
            <person name="Cucini C."/>
            <person name="Frati F."/>
        </authorList>
    </citation>
    <scope>NUCLEOTIDE SEQUENCE [LARGE SCALE GENOMIC DNA]</scope>
</reference>
<dbReference type="PROSITE" id="PS50013">
    <property type="entry name" value="CHROMO_2"/>
    <property type="match status" value="1"/>
</dbReference>
<dbReference type="SMART" id="SM00298">
    <property type="entry name" value="CHROMO"/>
    <property type="match status" value="1"/>
</dbReference>
<keyword evidence="2" id="KW-0539">Nucleus</keyword>
<dbReference type="InterPro" id="IPR016197">
    <property type="entry name" value="Chromo-like_dom_sf"/>
</dbReference>
<dbReference type="InterPro" id="IPR017984">
    <property type="entry name" value="Chromo_dom_subgr"/>
</dbReference>
<dbReference type="SUPFAM" id="SSF54160">
    <property type="entry name" value="Chromo domain-like"/>
    <property type="match status" value="2"/>
</dbReference>
<comment type="caution">
    <text evidence="4">The sequence shown here is derived from an EMBL/GenBank/DDBJ whole genome shotgun (WGS) entry which is preliminary data.</text>
</comment>
<dbReference type="InterPro" id="IPR023779">
    <property type="entry name" value="Chromodomain_CS"/>
</dbReference>
<comment type="subcellular location">
    <subcellularLocation>
        <location evidence="1">Nucleus</location>
    </subcellularLocation>
</comment>
<dbReference type="Proteomes" id="UP001642540">
    <property type="component" value="Unassembled WGS sequence"/>
</dbReference>
<dbReference type="InterPro" id="IPR023780">
    <property type="entry name" value="Chromo_domain"/>
</dbReference>
<evidence type="ECO:0000259" key="3">
    <source>
        <dbReference type="PROSITE" id="PS50013"/>
    </source>
</evidence>
<dbReference type="InterPro" id="IPR051219">
    <property type="entry name" value="Heterochromatin_chromo-domain"/>
</dbReference>
<protein>
    <recommendedName>
        <fullName evidence="3">Chromo domain-containing protein</fullName>
    </recommendedName>
</protein>
<name>A0ABP1RA85_9HEXA</name>
<sequence length="182" mass="20254">MTRGRIRFGRKKRRIMSTNGTVTGNEGEGVQEQSVSSTPALPAVLEDEYVVEKILDRRESNGQVFYLIKWQGFSDQDNTWEPYDNVSDCPELIKDFEDRLVEHIALQERNPIAAAEKDIPLPLSNAALKAVAEGVASPGIIGPIGFARGLIPQKIIGGTDCGGELCFLMKWRGTFSYFRIIH</sequence>
<evidence type="ECO:0000256" key="1">
    <source>
        <dbReference type="ARBA" id="ARBA00004123"/>
    </source>
</evidence>
<dbReference type="Gene3D" id="2.40.50.40">
    <property type="match status" value="2"/>
</dbReference>
<dbReference type="PROSITE" id="PS00598">
    <property type="entry name" value="CHROMO_1"/>
    <property type="match status" value="1"/>
</dbReference>
<dbReference type="CDD" id="cd00024">
    <property type="entry name" value="CD_CSD"/>
    <property type="match status" value="1"/>
</dbReference>